<protein>
    <submittedName>
        <fullName evidence="4">Diguanylate cyclase/phosphodiesterase (GGDEF &amp; EAL domains) with PAS/PAC sensor(S)</fullName>
    </submittedName>
</protein>
<evidence type="ECO:0000313" key="4">
    <source>
        <dbReference type="EMBL" id="VAW82906.1"/>
    </source>
</evidence>
<dbReference type="InterPro" id="IPR043128">
    <property type="entry name" value="Rev_trsase/Diguanyl_cyclase"/>
</dbReference>
<dbReference type="InterPro" id="IPR001633">
    <property type="entry name" value="EAL_dom"/>
</dbReference>
<dbReference type="InterPro" id="IPR011006">
    <property type="entry name" value="CheY-like_superfamily"/>
</dbReference>
<dbReference type="GO" id="GO:0071111">
    <property type="term" value="F:cyclic-guanylate-specific phosphodiesterase activity"/>
    <property type="evidence" value="ECO:0007669"/>
    <property type="project" value="InterPro"/>
</dbReference>
<feature type="domain" description="Response regulatory" evidence="1">
    <location>
        <begin position="6"/>
        <end position="122"/>
    </location>
</feature>
<dbReference type="PROSITE" id="PS50883">
    <property type="entry name" value="EAL"/>
    <property type="match status" value="1"/>
</dbReference>
<dbReference type="InterPro" id="IPR050706">
    <property type="entry name" value="Cyclic-di-GMP_PDE-like"/>
</dbReference>
<proteinExistence type="predicted"/>
<dbReference type="PANTHER" id="PTHR33121">
    <property type="entry name" value="CYCLIC DI-GMP PHOSPHODIESTERASE PDEF"/>
    <property type="match status" value="1"/>
</dbReference>
<dbReference type="Pfam" id="PF00990">
    <property type="entry name" value="GGDEF"/>
    <property type="match status" value="1"/>
</dbReference>
<dbReference type="PROSITE" id="PS50110">
    <property type="entry name" value="RESPONSE_REGULATORY"/>
    <property type="match status" value="1"/>
</dbReference>
<dbReference type="CDD" id="cd01949">
    <property type="entry name" value="GGDEF"/>
    <property type="match status" value="1"/>
</dbReference>
<name>A0A3B0ZQM5_9ZZZZ</name>
<dbReference type="Gene3D" id="3.40.50.2300">
    <property type="match status" value="1"/>
</dbReference>
<dbReference type="Pfam" id="PF00072">
    <property type="entry name" value="Response_reg"/>
    <property type="match status" value="1"/>
</dbReference>
<dbReference type="Gene3D" id="3.30.70.270">
    <property type="match status" value="1"/>
</dbReference>
<dbReference type="SUPFAM" id="SSF55073">
    <property type="entry name" value="Nucleotide cyclase"/>
    <property type="match status" value="1"/>
</dbReference>
<dbReference type="InterPro" id="IPR029787">
    <property type="entry name" value="Nucleotide_cyclase"/>
</dbReference>
<dbReference type="SMART" id="SM00448">
    <property type="entry name" value="REC"/>
    <property type="match status" value="1"/>
</dbReference>
<evidence type="ECO:0000259" key="3">
    <source>
        <dbReference type="PROSITE" id="PS50887"/>
    </source>
</evidence>
<evidence type="ECO:0000259" key="2">
    <source>
        <dbReference type="PROSITE" id="PS50883"/>
    </source>
</evidence>
<dbReference type="InterPro" id="IPR000160">
    <property type="entry name" value="GGDEF_dom"/>
</dbReference>
<dbReference type="InterPro" id="IPR035919">
    <property type="entry name" value="EAL_sf"/>
</dbReference>
<dbReference type="SMART" id="SM00052">
    <property type="entry name" value="EAL"/>
    <property type="match status" value="1"/>
</dbReference>
<dbReference type="CDD" id="cd01948">
    <property type="entry name" value="EAL"/>
    <property type="match status" value="1"/>
</dbReference>
<dbReference type="SUPFAM" id="SSF141868">
    <property type="entry name" value="EAL domain-like"/>
    <property type="match status" value="1"/>
</dbReference>
<organism evidence="4">
    <name type="scientific">hydrothermal vent metagenome</name>
    <dbReference type="NCBI Taxonomy" id="652676"/>
    <lineage>
        <taxon>unclassified sequences</taxon>
        <taxon>metagenomes</taxon>
        <taxon>ecological metagenomes</taxon>
    </lineage>
</organism>
<dbReference type="InterPro" id="IPR001789">
    <property type="entry name" value="Sig_transdc_resp-reg_receiver"/>
</dbReference>
<feature type="domain" description="GGDEF" evidence="3">
    <location>
        <begin position="171"/>
        <end position="304"/>
    </location>
</feature>
<dbReference type="GO" id="GO:0000160">
    <property type="term" value="P:phosphorelay signal transduction system"/>
    <property type="evidence" value="ECO:0007669"/>
    <property type="project" value="InterPro"/>
</dbReference>
<dbReference type="PANTHER" id="PTHR33121:SF23">
    <property type="entry name" value="CYCLIC DI-GMP PHOSPHODIESTERASE PDEB"/>
    <property type="match status" value="1"/>
</dbReference>
<gene>
    <name evidence="4" type="ORF">MNBD_GAMMA13-604</name>
</gene>
<dbReference type="Gene3D" id="3.20.20.450">
    <property type="entry name" value="EAL domain"/>
    <property type="match status" value="1"/>
</dbReference>
<dbReference type="SUPFAM" id="SSF52172">
    <property type="entry name" value="CheY-like"/>
    <property type="match status" value="1"/>
</dbReference>
<feature type="domain" description="EAL" evidence="2">
    <location>
        <begin position="315"/>
        <end position="565"/>
    </location>
</feature>
<evidence type="ECO:0000259" key="1">
    <source>
        <dbReference type="PROSITE" id="PS50110"/>
    </source>
</evidence>
<dbReference type="PROSITE" id="PS50887">
    <property type="entry name" value="GGDEF"/>
    <property type="match status" value="1"/>
</dbReference>
<sequence length="565" mass="62513">MQKPLRVLIVDDSEDDAALLVRQIRKGDYEPVVTRVETLEALHQAMGGAVWDIIISDHNMPEFDSIAVLGVIREYAGDVPVLIVSGSIGEDKAVSAMKAGASDYVMKDNLARLVPVIGRELREAGSRRKRRKAEEALHYMAYHDALTDLVNRSEFERRLGHALLSAREARQTHALLYLDLDQFKVINDTCGHAAGDELLRQIALILSSRLRDRDTLARLGGDEFAVLLESCPLDHAEEIGDVLRLAIRDFRFSWKGKQFSVGVSVGLVAIDADSGSLADVMSYADAACYSAKDNGRNQLQVYKQHIGEASRLHGEMHWVTRIREALENDLFVLYQQPIVSLTDAGGTGMRCEFLLRMQDRDGGLIPPGAFIPAAERYNLITEIDRWVVGHVCQIMSNSAGPAHLCFVNLSGQTLGDKTFPTFIRQQFSRFNIDPTRICFEITETAAITNLKNAVQFMLDLKTEGCFFALDDFGAGLSSFAYLKTLPADYLKIDGGFVRAMIESPMDNAIVQAIHQIGKIAGMRTIAEFVEDDALRSRLQAVGIGFAQGFAIEPPRPLAARLCRAI</sequence>
<dbReference type="NCBIfam" id="TIGR00254">
    <property type="entry name" value="GGDEF"/>
    <property type="match status" value="1"/>
</dbReference>
<accession>A0A3B0ZQM5</accession>
<dbReference type="CDD" id="cd00156">
    <property type="entry name" value="REC"/>
    <property type="match status" value="1"/>
</dbReference>
<dbReference type="EMBL" id="UOFK01000335">
    <property type="protein sequence ID" value="VAW82906.1"/>
    <property type="molecule type" value="Genomic_DNA"/>
</dbReference>
<dbReference type="AlphaFoldDB" id="A0A3B0ZQM5"/>
<dbReference type="SMART" id="SM00267">
    <property type="entry name" value="GGDEF"/>
    <property type="match status" value="1"/>
</dbReference>
<reference evidence="4" key="1">
    <citation type="submission" date="2018-06" db="EMBL/GenBank/DDBJ databases">
        <authorList>
            <person name="Zhirakovskaya E."/>
        </authorList>
    </citation>
    <scope>NUCLEOTIDE SEQUENCE</scope>
</reference>
<dbReference type="FunFam" id="3.30.70.270:FF:000001">
    <property type="entry name" value="Diguanylate cyclase domain protein"/>
    <property type="match status" value="1"/>
</dbReference>
<dbReference type="Pfam" id="PF00563">
    <property type="entry name" value="EAL"/>
    <property type="match status" value="1"/>
</dbReference>